<sequence>MNSPIKNVPKVRIASPLLAGIVYAFIWLCGCALVLSLALHFSGLKESELPQYTFFIHALCALAGGFVAGKRSGRKGWYHGGMLGLCYGITLLLVSFLAMDTAISVRSLMLLALTAAAAAIGGMIGINAKK</sequence>
<dbReference type="NCBIfam" id="TIGR04086">
    <property type="entry name" value="TIGR04086_membr"/>
    <property type="match status" value="1"/>
</dbReference>
<dbReference type="AlphaFoldDB" id="A0A917G3I1"/>
<dbReference type="Proteomes" id="UP000644756">
    <property type="component" value="Unassembled WGS sequence"/>
</dbReference>
<accession>A0A917G3I1</accession>
<gene>
    <name evidence="2" type="ORF">GCM10010916_41000</name>
</gene>
<keyword evidence="1" id="KW-0812">Transmembrane</keyword>
<dbReference type="InterPro" id="IPR023804">
    <property type="entry name" value="DUF3792_TM"/>
</dbReference>
<reference evidence="2" key="1">
    <citation type="journal article" date="2014" name="Int. J. Syst. Evol. Microbiol.">
        <title>Complete genome sequence of Corynebacterium casei LMG S-19264T (=DSM 44701T), isolated from a smear-ripened cheese.</title>
        <authorList>
            <consortium name="US DOE Joint Genome Institute (JGI-PGF)"/>
            <person name="Walter F."/>
            <person name="Albersmeier A."/>
            <person name="Kalinowski J."/>
            <person name="Ruckert C."/>
        </authorList>
    </citation>
    <scope>NUCLEOTIDE SEQUENCE</scope>
    <source>
        <strain evidence="2">CGMCC 1.12987</strain>
    </source>
</reference>
<keyword evidence="3" id="KW-1185">Reference proteome</keyword>
<protein>
    <recommendedName>
        <fullName evidence="4">TIGR04086 family membrane protein</fullName>
    </recommendedName>
</protein>
<feature type="transmembrane region" description="Helical" evidence="1">
    <location>
        <begin position="80"/>
        <end position="99"/>
    </location>
</feature>
<evidence type="ECO:0008006" key="4">
    <source>
        <dbReference type="Google" id="ProtNLM"/>
    </source>
</evidence>
<dbReference type="PROSITE" id="PS51257">
    <property type="entry name" value="PROKAR_LIPOPROTEIN"/>
    <property type="match status" value="1"/>
</dbReference>
<dbReference type="Pfam" id="PF12670">
    <property type="entry name" value="DUF3792"/>
    <property type="match status" value="1"/>
</dbReference>
<reference evidence="2" key="2">
    <citation type="submission" date="2020-09" db="EMBL/GenBank/DDBJ databases">
        <authorList>
            <person name="Sun Q."/>
            <person name="Zhou Y."/>
        </authorList>
    </citation>
    <scope>NUCLEOTIDE SEQUENCE</scope>
    <source>
        <strain evidence="2">CGMCC 1.12987</strain>
    </source>
</reference>
<evidence type="ECO:0000313" key="3">
    <source>
        <dbReference type="Proteomes" id="UP000644756"/>
    </source>
</evidence>
<feature type="transmembrane region" description="Helical" evidence="1">
    <location>
        <begin position="21"/>
        <end position="43"/>
    </location>
</feature>
<organism evidence="2 3">
    <name type="scientific">Paenibacillus abyssi</name>
    <dbReference type="NCBI Taxonomy" id="1340531"/>
    <lineage>
        <taxon>Bacteria</taxon>
        <taxon>Bacillati</taxon>
        <taxon>Bacillota</taxon>
        <taxon>Bacilli</taxon>
        <taxon>Bacillales</taxon>
        <taxon>Paenibacillaceae</taxon>
        <taxon>Paenibacillus</taxon>
    </lineage>
</organism>
<keyword evidence="1" id="KW-0472">Membrane</keyword>
<comment type="caution">
    <text evidence="2">The sequence shown here is derived from an EMBL/GenBank/DDBJ whole genome shotgun (WGS) entry which is preliminary data.</text>
</comment>
<feature type="transmembrane region" description="Helical" evidence="1">
    <location>
        <begin position="105"/>
        <end position="126"/>
    </location>
</feature>
<feature type="transmembrane region" description="Helical" evidence="1">
    <location>
        <begin position="49"/>
        <end position="68"/>
    </location>
</feature>
<proteinExistence type="predicted"/>
<keyword evidence="1" id="KW-1133">Transmembrane helix</keyword>
<evidence type="ECO:0000256" key="1">
    <source>
        <dbReference type="SAM" id="Phobius"/>
    </source>
</evidence>
<evidence type="ECO:0000313" key="2">
    <source>
        <dbReference type="EMBL" id="GGG20037.1"/>
    </source>
</evidence>
<name>A0A917G3I1_9BACL</name>
<dbReference type="EMBL" id="BMGR01000016">
    <property type="protein sequence ID" value="GGG20037.1"/>
    <property type="molecule type" value="Genomic_DNA"/>
</dbReference>
<dbReference type="RefSeq" id="WP_188532945.1">
    <property type="nucleotide sequence ID" value="NZ_BMGR01000016.1"/>
</dbReference>